<sequence>MTRLAATGSPDPPIGWPGTARCAASFSFDVDGESAALAAAPATARSMSAMTHQAYGPRVGVRRILDILERTGVRSTFFVPGLTADLHPRAVRDIAAAGHEIAHHGYHHLKPSGLSPVEQAEQLDRGSDALERLTGERPVGYRAPMWDLSWEMPELLAERGFRYDSSLMDDDSPYVLSTAGVRGSAEAEGPAEQTIVEIPIQWSLDDWEQYCFLPEVTELGPIQTPAHAIELWRSELEGVRRFGGCWVLTNHPFLSGRPGRAAALEDLIAEVAGLQDVWLASLLEIAEHVESLAPAPRTIDRSTPRRSETGGGRPSPM</sequence>
<dbReference type="KEGG" id="ltr:EVS81_02945"/>
<protein>
    <submittedName>
        <fullName evidence="3">Polysaccharide deacetylase</fullName>
    </submittedName>
</protein>
<proteinExistence type="predicted"/>
<evidence type="ECO:0000256" key="1">
    <source>
        <dbReference type="SAM" id="MobiDB-lite"/>
    </source>
</evidence>
<dbReference type="Proteomes" id="UP000289260">
    <property type="component" value="Chromosome"/>
</dbReference>
<dbReference type="GO" id="GO:0016810">
    <property type="term" value="F:hydrolase activity, acting on carbon-nitrogen (but not peptide) bonds"/>
    <property type="evidence" value="ECO:0007669"/>
    <property type="project" value="InterPro"/>
</dbReference>
<name>A0A4P6KCK2_9MICO</name>
<feature type="region of interest" description="Disordered" evidence="1">
    <location>
        <begin position="295"/>
        <end position="317"/>
    </location>
</feature>
<evidence type="ECO:0000259" key="2">
    <source>
        <dbReference type="PROSITE" id="PS51677"/>
    </source>
</evidence>
<dbReference type="RefSeq" id="WP_130109061.1">
    <property type="nucleotide sequence ID" value="NZ_CP035806.1"/>
</dbReference>
<dbReference type="PROSITE" id="PS51677">
    <property type="entry name" value="NODB"/>
    <property type="match status" value="1"/>
</dbReference>
<dbReference type="PANTHER" id="PTHR47561">
    <property type="entry name" value="POLYSACCHARIDE DEACETYLASE FAMILY PROTEIN (AFU_ORTHOLOGUE AFUA_6G05030)"/>
    <property type="match status" value="1"/>
</dbReference>
<dbReference type="SUPFAM" id="SSF88713">
    <property type="entry name" value="Glycoside hydrolase/deacetylase"/>
    <property type="match status" value="1"/>
</dbReference>
<dbReference type="InterPro" id="IPR011330">
    <property type="entry name" value="Glyco_hydro/deAcase_b/a-brl"/>
</dbReference>
<evidence type="ECO:0000313" key="3">
    <source>
        <dbReference type="EMBL" id="QBE47912.1"/>
    </source>
</evidence>
<reference evidence="3 4" key="1">
    <citation type="submission" date="2019-02" db="EMBL/GenBank/DDBJ databases">
        <authorList>
            <person name="Sun L."/>
            <person name="Pan D."/>
            <person name="Wu X."/>
        </authorList>
    </citation>
    <scope>NUCLEOTIDE SEQUENCE [LARGE SCALE GENOMIC DNA]</scope>
    <source>
        <strain evidence="3 4">JW-1</strain>
    </source>
</reference>
<feature type="domain" description="NodB homology" evidence="2">
    <location>
        <begin position="46"/>
        <end position="280"/>
    </location>
</feature>
<dbReference type="EMBL" id="CP035806">
    <property type="protein sequence ID" value="QBE47912.1"/>
    <property type="molecule type" value="Genomic_DNA"/>
</dbReference>
<gene>
    <name evidence="3" type="ORF">EVS81_02945</name>
</gene>
<dbReference type="AlphaFoldDB" id="A0A4P6KCK2"/>
<dbReference type="InterPro" id="IPR002509">
    <property type="entry name" value="NODB_dom"/>
</dbReference>
<evidence type="ECO:0000313" key="4">
    <source>
        <dbReference type="Proteomes" id="UP000289260"/>
    </source>
</evidence>
<dbReference type="GO" id="GO:0005975">
    <property type="term" value="P:carbohydrate metabolic process"/>
    <property type="evidence" value="ECO:0007669"/>
    <property type="project" value="InterPro"/>
</dbReference>
<dbReference type="InterPro" id="IPR037950">
    <property type="entry name" value="PgdA-like"/>
</dbReference>
<dbReference type="CDD" id="cd10938">
    <property type="entry name" value="CE4_HpPgdA_like"/>
    <property type="match status" value="1"/>
</dbReference>
<feature type="compositionally biased region" description="Basic and acidic residues" evidence="1">
    <location>
        <begin position="298"/>
        <end position="308"/>
    </location>
</feature>
<keyword evidence="4" id="KW-1185">Reference proteome</keyword>
<dbReference type="PANTHER" id="PTHR47561:SF1">
    <property type="entry name" value="POLYSACCHARIDE DEACETYLASE FAMILY PROTEIN (AFU_ORTHOLOGUE AFUA_6G05030)"/>
    <property type="match status" value="1"/>
</dbReference>
<organism evidence="3 4">
    <name type="scientific">Leucobacter triazinivorans</name>
    <dbReference type="NCBI Taxonomy" id="1784719"/>
    <lineage>
        <taxon>Bacteria</taxon>
        <taxon>Bacillati</taxon>
        <taxon>Actinomycetota</taxon>
        <taxon>Actinomycetes</taxon>
        <taxon>Micrococcales</taxon>
        <taxon>Microbacteriaceae</taxon>
        <taxon>Leucobacter</taxon>
    </lineage>
</organism>
<dbReference type="Gene3D" id="3.20.20.370">
    <property type="entry name" value="Glycoside hydrolase/deacetylase"/>
    <property type="match status" value="1"/>
</dbReference>
<accession>A0A4P6KCK2</accession>
<dbReference type="Pfam" id="PF01522">
    <property type="entry name" value="Polysacc_deac_1"/>
    <property type="match status" value="1"/>
</dbReference>
<dbReference type="OrthoDB" id="9784220at2"/>